<dbReference type="SUPFAM" id="SSF56281">
    <property type="entry name" value="Metallo-hydrolase/oxidoreductase"/>
    <property type="match status" value="1"/>
</dbReference>
<evidence type="ECO:0000313" key="3">
    <source>
        <dbReference type="Proteomes" id="UP001230978"/>
    </source>
</evidence>
<organism evidence="2 3">
    <name type="scientific">Fuscovulum ytuae</name>
    <dbReference type="NCBI Taxonomy" id="3042299"/>
    <lineage>
        <taxon>Bacteria</taxon>
        <taxon>Pseudomonadati</taxon>
        <taxon>Pseudomonadota</taxon>
        <taxon>Alphaproteobacteria</taxon>
        <taxon>Rhodobacterales</taxon>
        <taxon>Paracoccaceae</taxon>
        <taxon>Fuscovulum</taxon>
    </lineage>
</organism>
<evidence type="ECO:0000313" key="2">
    <source>
        <dbReference type="EMBL" id="WGV18173.1"/>
    </source>
</evidence>
<dbReference type="Gene3D" id="3.60.15.10">
    <property type="entry name" value="Ribonuclease Z/Hydroxyacylglutathione hydrolase-like"/>
    <property type="match status" value="1"/>
</dbReference>
<name>A0ABY8QBD0_9RHOB</name>
<keyword evidence="1" id="KW-0732">Signal</keyword>
<dbReference type="EMBL" id="CP124535">
    <property type="protein sequence ID" value="WGV18173.1"/>
    <property type="molecule type" value="Genomic_DNA"/>
</dbReference>
<reference evidence="2 3" key="1">
    <citation type="submission" date="2023-04" db="EMBL/GenBank/DDBJ databases">
        <title>YMD61, complete Genome.</title>
        <authorList>
            <person name="Zhang J."/>
        </authorList>
    </citation>
    <scope>NUCLEOTIDE SEQUENCE [LARGE SCALE GENOMIC DNA]</scope>
    <source>
        <strain evidence="2 3">YMD61</strain>
    </source>
</reference>
<gene>
    <name evidence="2" type="ORF">QF092_01540</name>
</gene>
<accession>A0ABY8QBD0</accession>
<feature type="chain" id="PRO_5047430938" evidence="1">
    <location>
        <begin position="22"/>
        <end position="273"/>
    </location>
</feature>
<dbReference type="Proteomes" id="UP001230978">
    <property type="component" value="Chromosome"/>
</dbReference>
<dbReference type="InterPro" id="IPR036866">
    <property type="entry name" value="RibonucZ/Hydroxyglut_hydro"/>
</dbReference>
<feature type="signal peptide" evidence="1">
    <location>
        <begin position="1"/>
        <end position="21"/>
    </location>
</feature>
<dbReference type="Pfam" id="PF13483">
    <property type="entry name" value="Lactamase_B_3"/>
    <property type="match status" value="1"/>
</dbReference>
<evidence type="ECO:0000256" key="1">
    <source>
        <dbReference type="SAM" id="SignalP"/>
    </source>
</evidence>
<sequence length="273" mass="29377">MPPFLPIMTAIALLAAGAASAQDRIPSNCFALAQNIPVEKIWRASIGTPIDRAHVRIRFLHHASFAIEAEGGTLAVTDYTGFIGNPDVVPDVVTMNNAHSTHWTSNPDPRIPHVLPGWPQDGKPAFHELDLGSMLIRNVTTDTRGPFGEGARADGNSIFVFEAGGLCIGHLGHLHQIPDDAQYASIGRLDVVMVPVDGGYTMSTEAMAEVVSRLRASIVIPMHWFSGASLVTFLDEMEGKFQVVEVGGPDLELSLQDLPGSPTIMVLEPEFIP</sequence>
<keyword evidence="3" id="KW-1185">Reference proteome</keyword>
<dbReference type="PANTHER" id="PTHR39189:SF1">
    <property type="entry name" value="UPF0173 METAL-DEPENDENT HYDROLASE YTKL"/>
    <property type="match status" value="1"/>
</dbReference>
<dbReference type="RefSeq" id="WP_281470126.1">
    <property type="nucleotide sequence ID" value="NZ_CP124535.1"/>
</dbReference>
<protein>
    <submittedName>
        <fullName evidence="2">MBL fold metallo-hydrolase</fullName>
    </submittedName>
</protein>
<proteinExistence type="predicted"/>
<dbReference type="PANTHER" id="PTHR39189">
    <property type="entry name" value="UPF0173 METAL-DEPENDENT HYDROLASE YTKL"/>
    <property type="match status" value="1"/>
</dbReference>